<dbReference type="Proteomes" id="UP000004367">
    <property type="component" value="Unassembled WGS sequence"/>
</dbReference>
<keyword evidence="3" id="KW-1185">Reference proteome</keyword>
<comment type="caution">
    <text evidence="2">The sequence shown here is derived from an EMBL/GenBank/DDBJ whole genome shotgun (WGS) entry which is preliminary data.</text>
</comment>
<gene>
    <name evidence="2" type="ORF">MOPEL_013_00320</name>
</gene>
<feature type="signal peptide" evidence="1">
    <location>
        <begin position="1"/>
        <end position="22"/>
    </location>
</feature>
<dbReference type="EMBL" id="BAFE01000013">
    <property type="protein sequence ID" value="GAB47491.1"/>
    <property type="molecule type" value="Genomic_DNA"/>
</dbReference>
<reference evidence="2 3" key="1">
    <citation type="submission" date="2012-02" db="EMBL/GenBank/DDBJ databases">
        <title>Whole genome shotgun sequence of Mobilicoccus pelagius NBRC 104925.</title>
        <authorList>
            <person name="Yoshida Y."/>
            <person name="Hosoyama A."/>
            <person name="Tsuchikane K."/>
            <person name="Katsumata H."/>
            <person name="Yamazaki S."/>
            <person name="Fujita N."/>
        </authorList>
    </citation>
    <scope>NUCLEOTIDE SEQUENCE [LARGE SCALE GENOMIC DNA]</scope>
    <source>
        <strain evidence="2 3">NBRC 104925</strain>
    </source>
</reference>
<evidence type="ECO:0008006" key="4">
    <source>
        <dbReference type="Google" id="ProtNLM"/>
    </source>
</evidence>
<evidence type="ECO:0000313" key="2">
    <source>
        <dbReference type="EMBL" id="GAB47491.1"/>
    </source>
</evidence>
<dbReference type="RefSeq" id="WP_009481389.1">
    <property type="nucleotide sequence ID" value="NZ_BAFE01000013.1"/>
</dbReference>
<protein>
    <recommendedName>
        <fullName evidence="4">Secreted protein</fullName>
    </recommendedName>
</protein>
<dbReference type="eggNOG" id="ENOG502ZD67">
    <property type="taxonomic scope" value="Bacteria"/>
</dbReference>
<keyword evidence="1" id="KW-0732">Signal</keyword>
<dbReference type="OrthoDB" id="3216660at2"/>
<evidence type="ECO:0000256" key="1">
    <source>
        <dbReference type="SAM" id="SignalP"/>
    </source>
</evidence>
<organism evidence="2 3">
    <name type="scientific">Mobilicoccus pelagius NBRC 104925</name>
    <dbReference type="NCBI Taxonomy" id="1089455"/>
    <lineage>
        <taxon>Bacteria</taxon>
        <taxon>Bacillati</taxon>
        <taxon>Actinomycetota</taxon>
        <taxon>Actinomycetes</taxon>
        <taxon>Micrococcales</taxon>
        <taxon>Dermatophilaceae</taxon>
        <taxon>Mobilicoccus</taxon>
    </lineage>
</organism>
<proteinExistence type="predicted"/>
<sequence length="158" mass="16615">MRAHRILATGLVALLLAGPATVAGEAEAATQRSTTTTTTTATTTATTASRYRVVRAAKVRRHAARPAPSTLTSITRAVHRSEYTAGVPASSYSVTGLRTSGSWARVVLAPHRPADLDAATVVLRRTKGQWRVVDLGTYGVGCDVTSAATQKALRLECD</sequence>
<feature type="chain" id="PRO_5039075203" description="Secreted protein" evidence="1">
    <location>
        <begin position="23"/>
        <end position="158"/>
    </location>
</feature>
<accession>H5UP33</accession>
<evidence type="ECO:0000313" key="3">
    <source>
        <dbReference type="Proteomes" id="UP000004367"/>
    </source>
</evidence>
<dbReference type="AlphaFoldDB" id="H5UP33"/>
<name>H5UP33_9MICO</name>